<comment type="similarity">
    <text evidence="1 4">Belongs to the glycosyl hydrolase 1 family.</text>
</comment>
<dbReference type="AlphaFoldDB" id="A0AAW8HB25"/>
<dbReference type="EMBL" id="JAVDKS010000005">
    <property type="protein sequence ID" value="MDQ2257122.1"/>
    <property type="molecule type" value="Genomic_DNA"/>
</dbReference>
<keyword evidence="3 5" id="KW-0326">Glycosidase</keyword>
<sequence>MSTKQIAIPKDFILGAAASAWQTEGWSGKKAGQDSWLDLWYKNDRHVWHNGYGPAVATDFINRYREDVALMKQAGLTHYRTSINWSRFLTDYENATVDEEYAAYYDALFDEMHRQGIEPMICLEHYELPGVLLETYGGWGSKHVVELFVRYAEKVFERYHTKVTHWFSFNEPIVVQTRVYLDALRWPYEQNTSTWMQWNHHKVLATAKVVKLFREKGYRGSVGCILNPEVTYPRSRASHDVLAAEMYDLFYNRVFLDPLVHGHYPQALFTLLEQHQVSWDYTPEELALIADNTVDELGINLYYPHRVKAPSRAWHPETPFHPAYYYEPFELPGRRMNKSRGWEIYPRIIYDMAMRIKNDYRNIRWFVAESGMGVENEAQFRNRDGIIEDNYRIDFISEHLYYTLLAREEGANCHGYMLWAFTDNVSPMNAFKNRYGLIEIDLEDNRARRAKKSATWFRQLRDARVLTLCIDDEWK</sequence>
<accession>A0AAW8HB25</accession>
<keyword evidence="6" id="KW-1185">Reference proteome</keyword>
<dbReference type="GO" id="GO:0008422">
    <property type="term" value="F:beta-glucosidase activity"/>
    <property type="evidence" value="ECO:0007669"/>
    <property type="project" value="TreeGrafter"/>
</dbReference>
<proteinExistence type="inferred from homology"/>
<protein>
    <submittedName>
        <fullName evidence="5">Glycoside hydrolase family 1 protein</fullName>
        <ecNumber evidence="5">3.2.1.-</ecNumber>
    </submittedName>
</protein>
<dbReference type="Pfam" id="PF00232">
    <property type="entry name" value="Glyco_hydro_1"/>
    <property type="match status" value="1"/>
</dbReference>
<comment type="caution">
    <text evidence="5">The sequence shown here is derived from an EMBL/GenBank/DDBJ whole genome shotgun (WGS) entry which is preliminary data.</text>
</comment>
<dbReference type="FunFam" id="3.20.20.80:FF:000004">
    <property type="entry name" value="Beta-glucosidase 6-phospho-beta-glucosidase"/>
    <property type="match status" value="1"/>
</dbReference>
<dbReference type="EC" id="3.2.1.-" evidence="5"/>
<evidence type="ECO:0000256" key="2">
    <source>
        <dbReference type="ARBA" id="ARBA00022801"/>
    </source>
</evidence>
<evidence type="ECO:0000256" key="1">
    <source>
        <dbReference type="ARBA" id="ARBA00010838"/>
    </source>
</evidence>
<evidence type="ECO:0000256" key="4">
    <source>
        <dbReference type="RuleBase" id="RU003690"/>
    </source>
</evidence>
<dbReference type="Gene3D" id="3.20.20.80">
    <property type="entry name" value="Glycosidases"/>
    <property type="match status" value="1"/>
</dbReference>
<dbReference type="PANTHER" id="PTHR10353:SF139">
    <property type="entry name" value="6-PHOSPHO-BETA-GLUCOSIDASE GMUD"/>
    <property type="match status" value="1"/>
</dbReference>
<keyword evidence="2 5" id="KW-0378">Hydrolase</keyword>
<dbReference type="PANTHER" id="PTHR10353">
    <property type="entry name" value="GLYCOSYL HYDROLASE"/>
    <property type="match status" value="1"/>
</dbReference>
<reference evidence="5 6" key="1">
    <citation type="submission" date="2023-08" db="EMBL/GenBank/DDBJ databases">
        <authorList>
            <person name="Dale J."/>
        </authorList>
    </citation>
    <scope>NUCLEOTIDE SEQUENCE [LARGE SCALE GENOMIC DNA]</scope>
    <source>
        <strain evidence="5 6">2023EL-00788</strain>
    </source>
</reference>
<organism evidence="5 6">
    <name type="scientific">Enterobacter soli</name>
    <dbReference type="NCBI Taxonomy" id="885040"/>
    <lineage>
        <taxon>Bacteria</taxon>
        <taxon>Pseudomonadati</taxon>
        <taxon>Pseudomonadota</taxon>
        <taxon>Gammaproteobacteria</taxon>
        <taxon>Enterobacterales</taxon>
        <taxon>Enterobacteriaceae</taxon>
        <taxon>Enterobacter</taxon>
    </lineage>
</organism>
<evidence type="ECO:0000313" key="5">
    <source>
        <dbReference type="EMBL" id="MDQ2257122.1"/>
    </source>
</evidence>
<gene>
    <name evidence="5" type="ORF">RBJ67_13340</name>
</gene>
<dbReference type="GO" id="GO:0016052">
    <property type="term" value="P:carbohydrate catabolic process"/>
    <property type="evidence" value="ECO:0007669"/>
    <property type="project" value="TreeGrafter"/>
</dbReference>
<dbReference type="InterPro" id="IPR001360">
    <property type="entry name" value="Glyco_hydro_1"/>
</dbReference>
<dbReference type="GO" id="GO:0005829">
    <property type="term" value="C:cytosol"/>
    <property type="evidence" value="ECO:0007669"/>
    <property type="project" value="TreeGrafter"/>
</dbReference>
<name>A0AAW8HB25_9ENTR</name>
<dbReference type="RefSeq" id="WP_306682906.1">
    <property type="nucleotide sequence ID" value="NZ_JAVDKR010000003.1"/>
</dbReference>
<dbReference type="InterPro" id="IPR017853">
    <property type="entry name" value="GH"/>
</dbReference>
<dbReference type="PRINTS" id="PR00131">
    <property type="entry name" value="GLHYDRLASE1"/>
</dbReference>
<dbReference type="Proteomes" id="UP001225042">
    <property type="component" value="Unassembled WGS sequence"/>
</dbReference>
<dbReference type="SUPFAM" id="SSF51445">
    <property type="entry name" value="(Trans)glycosidases"/>
    <property type="match status" value="1"/>
</dbReference>
<evidence type="ECO:0000256" key="3">
    <source>
        <dbReference type="ARBA" id="ARBA00023295"/>
    </source>
</evidence>
<evidence type="ECO:0000313" key="6">
    <source>
        <dbReference type="Proteomes" id="UP001225042"/>
    </source>
</evidence>